<evidence type="ECO:0000256" key="4">
    <source>
        <dbReference type="ARBA" id="ARBA00023211"/>
    </source>
</evidence>
<dbReference type="PROSITE" id="PS51409">
    <property type="entry name" value="ARGINASE_2"/>
    <property type="match status" value="1"/>
</dbReference>
<name>A0ABW6K5N1_9BACI</name>
<dbReference type="RefSeq" id="WP_389357735.1">
    <property type="nucleotide sequence ID" value="NZ_JBIACK010000001.1"/>
</dbReference>
<proteinExistence type="inferred from homology"/>
<keyword evidence="1" id="KW-0479">Metal-binding</keyword>
<dbReference type="PIRSF" id="PIRSF036979">
    <property type="entry name" value="Arginase"/>
    <property type="match status" value="1"/>
</dbReference>
<keyword evidence="4" id="KW-0464">Manganese</keyword>
<dbReference type="InterPro" id="IPR023696">
    <property type="entry name" value="Ureohydrolase_dom_sf"/>
</dbReference>
<keyword evidence="7" id="KW-1185">Reference proteome</keyword>
<evidence type="ECO:0000256" key="2">
    <source>
        <dbReference type="ARBA" id="ARBA00022801"/>
    </source>
</evidence>
<accession>A0ABW6K5N1</accession>
<evidence type="ECO:0000256" key="1">
    <source>
        <dbReference type="ARBA" id="ARBA00022723"/>
    </source>
</evidence>
<organism evidence="6 7">
    <name type="scientific">Cytobacillus spartinae</name>
    <dbReference type="NCBI Taxonomy" id="3299023"/>
    <lineage>
        <taxon>Bacteria</taxon>
        <taxon>Bacillati</taxon>
        <taxon>Bacillota</taxon>
        <taxon>Bacilli</taxon>
        <taxon>Bacillales</taxon>
        <taxon>Bacillaceae</taxon>
        <taxon>Cytobacillus</taxon>
    </lineage>
</organism>
<dbReference type="EMBL" id="JBIACK010000001">
    <property type="protein sequence ID" value="MFE8699493.1"/>
    <property type="molecule type" value="Genomic_DNA"/>
</dbReference>
<protein>
    <submittedName>
        <fullName evidence="6">Agmatinase family protein</fullName>
    </submittedName>
</protein>
<dbReference type="PANTHER" id="PTHR11358">
    <property type="entry name" value="ARGINASE/AGMATINASE"/>
    <property type="match status" value="1"/>
</dbReference>
<evidence type="ECO:0000256" key="3">
    <source>
        <dbReference type="ARBA" id="ARBA00022808"/>
    </source>
</evidence>
<reference evidence="6 7" key="1">
    <citation type="submission" date="2024-08" db="EMBL/GenBank/DDBJ databases">
        <title>Two novel Cytobacillus novel species.</title>
        <authorList>
            <person name="Liu G."/>
        </authorList>
    </citation>
    <scope>NUCLEOTIDE SEQUENCE [LARGE SCALE GENOMIC DNA]</scope>
    <source>
        <strain evidence="6 7">FJAT-54145</strain>
    </source>
</reference>
<dbReference type="SUPFAM" id="SSF52768">
    <property type="entry name" value="Arginase/deacetylase"/>
    <property type="match status" value="1"/>
</dbReference>
<dbReference type="Proteomes" id="UP001601059">
    <property type="component" value="Unassembled WGS sequence"/>
</dbReference>
<comment type="similarity">
    <text evidence="5">Belongs to the arginase family.</text>
</comment>
<evidence type="ECO:0000313" key="6">
    <source>
        <dbReference type="EMBL" id="MFE8699493.1"/>
    </source>
</evidence>
<dbReference type="CDD" id="cd09990">
    <property type="entry name" value="Agmatinase-like"/>
    <property type="match status" value="1"/>
</dbReference>
<keyword evidence="3" id="KW-0369">Histidine metabolism</keyword>
<gene>
    <name evidence="6" type="ORF">ACFYKX_02525</name>
</gene>
<dbReference type="Pfam" id="PF00491">
    <property type="entry name" value="Arginase"/>
    <property type="match status" value="1"/>
</dbReference>
<dbReference type="Gene3D" id="3.40.800.10">
    <property type="entry name" value="Ureohydrolase domain"/>
    <property type="match status" value="1"/>
</dbReference>
<dbReference type="InterPro" id="IPR006035">
    <property type="entry name" value="Ureohydrolase"/>
</dbReference>
<keyword evidence="2" id="KW-0378">Hydrolase</keyword>
<evidence type="ECO:0000313" key="7">
    <source>
        <dbReference type="Proteomes" id="UP001601059"/>
    </source>
</evidence>
<comment type="caution">
    <text evidence="6">The sequence shown here is derived from an EMBL/GenBank/DDBJ whole genome shotgun (WGS) entry which is preliminary data.</text>
</comment>
<dbReference type="PRINTS" id="PR00116">
    <property type="entry name" value="ARGINASE"/>
</dbReference>
<evidence type="ECO:0000256" key="5">
    <source>
        <dbReference type="PROSITE-ProRule" id="PRU00742"/>
    </source>
</evidence>
<sequence>MLSIPLNPPPFYWPESSKEEDMKVHEWIKQSKSIIDDREQHWDVVLFGAPLSRSSISVSGASEFPYVFRQAWKGFSTYNIDDDLDLKDLRIIDIGDVKMHGTVILLSHENIKNVMCQVHQWFSNTISVTVGGDHSVTAMLVKGLKEQNFKKTIGILQFDTHLDVRDLSVDGPTNGTPIRNLIESNTIIGDHVYNIGLHGFFNSSSLVKYAKDNDIHYITLKQARLKGLQKTVRDAICELETKVDQIHVTVDMDVLDISFAPGVPASTPGGMTTEELFDAVRLSGMSNKVKSMDIVCLDPTKDTPSLPTVKAGISTFLSFLTGVMKRSPI</sequence>
<dbReference type="PANTHER" id="PTHR11358:SF35">
    <property type="entry name" value="FORMIMIDOYLGLUTAMASE"/>
    <property type="match status" value="1"/>
</dbReference>